<dbReference type="AlphaFoldDB" id="A0A0A0EE39"/>
<evidence type="ECO:0000256" key="1">
    <source>
        <dbReference type="ARBA" id="ARBA00023002"/>
    </source>
</evidence>
<dbReference type="SUPFAM" id="SSF51905">
    <property type="entry name" value="FAD/NAD(P)-binding domain"/>
    <property type="match status" value="1"/>
</dbReference>
<keyword evidence="1" id="KW-0560">Oxidoreductase</keyword>
<dbReference type="GO" id="GO:0016491">
    <property type="term" value="F:oxidoreductase activity"/>
    <property type="evidence" value="ECO:0007669"/>
    <property type="project" value="UniProtKB-KW"/>
</dbReference>
<dbReference type="STRING" id="1461694.ATO9_17700"/>
<gene>
    <name evidence="3" type="ORF">ATO9_17700</name>
</gene>
<dbReference type="EMBL" id="AQQX01000010">
    <property type="protein sequence ID" value="KGM47462.1"/>
    <property type="molecule type" value="Genomic_DNA"/>
</dbReference>
<name>A0A0A0EE39_9RHOB</name>
<keyword evidence="4" id="KW-1185">Reference proteome</keyword>
<accession>A0A0A0EE39</accession>
<evidence type="ECO:0000313" key="3">
    <source>
        <dbReference type="EMBL" id="KGM47462.1"/>
    </source>
</evidence>
<dbReference type="PANTHER" id="PTHR13847">
    <property type="entry name" value="SARCOSINE DEHYDROGENASE-RELATED"/>
    <property type="match status" value="1"/>
</dbReference>
<dbReference type="InterPro" id="IPR036188">
    <property type="entry name" value="FAD/NAD-bd_sf"/>
</dbReference>
<reference evidence="3 4" key="1">
    <citation type="journal article" date="2015" name="Antonie Van Leeuwenhoek">
        <title>Pseudooceanicola atlanticus gen. nov. sp. nov., isolated from surface seawater of the Atlantic Ocean and reclassification of Oceanicola batsensis, Oceanicola marinus, Oceanicola nitratireducens, Oceanicola nanhaiensis, Oceanicola antarcticus and Oceanicola flagellatus, as Pseudooceanicola batsensis comb. nov., Pseudooceanicola marinus comb. nov., Pseudooceanicola nitratireducens comb. nov., Pseudooceanicola nanhaiensis comb. nov., Pseudooceanicola antarcticus comb. nov., and Pseudooceanicola flagellatus comb. nov.</title>
        <authorList>
            <person name="Lai Q."/>
            <person name="Li G."/>
            <person name="Liu X."/>
            <person name="Du Y."/>
            <person name="Sun F."/>
            <person name="Shao Z."/>
        </authorList>
    </citation>
    <scope>NUCLEOTIDE SEQUENCE [LARGE SCALE GENOMIC DNA]</scope>
    <source>
        <strain evidence="3 4">22II-s11g</strain>
    </source>
</reference>
<dbReference type="RefSeq" id="WP_043752318.1">
    <property type="nucleotide sequence ID" value="NZ_AQQX01000010.1"/>
</dbReference>
<dbReference type="Gene3D" id="3.30.9.10">
    <property type="entry name" value="D-Amino Acid Oxidase, subunit A, domain 2"/>
    <property type="match status" value="1"/>
</dbReference>
<evidence type="ECO:0000259" key="2">
    <source>
        <dbReference type="Pfam" id="PF01266"/>
    </source>
</evidence>
<dbReference type="GO" id="GO:0005737">
    <property type="term" value="C:cytoplasm"/>
    <property type="evidence" value="ECO:0007669"/>
    <property type="project" value="TreeGrafter"/>
</dbReference>
<evidence type="ECO:0000313" key="4">
    <source>
        <dbReference type="Proteomes" id="UP000030004"/>
    </source>
</evidence>
<dbReference type="Pfam" id="PF01266">
    <property type="entry name" value="DAO"/>
    <property type="match status" value="1"/>
</dbReference>
<protein>
    <submittedName>
        <fullName evidence="3">Amino acid dehydrogenase</fullName>
    </submittedName>
</protein>
<feature type="domain" description="FAD dependent oxidoreductase" evidence="2">
    <location>
        <begin position="5"/>
        <end position="393"/>
    </location>
</feature>
<dbReference type="InterPro" id="IPR006076">
    <property type="entry name" value="FAD-dep_OxRdtase"/>
</dbReference>
<dbReference type="SUPFAM" id="SSF54373">
    <property type="entry name" value="FAD-linked reductases, C-terminal domain"/>
    <property type="match status" value="1"/>
</dbReference>
<organism evidence="3 4">
    <name type="scientific">Pseudooceanicola atlanticus</name>
    <dbReference type="NCBI Taxonomy" id="1461694"/>
    <lineage>
        <taxon>Bacteria</taxon>
        <taxon>Pseudomonadati</taxon>
        <taxon>Pseudomonadota</taxon>
        <taxon>Alphaproteobacteria</taxon>
        <taxon>Rhodobacterales</taxon>
        <taxon>Paracoccaceae</taxon>
        <taxon>Pseudooceanicola</taxon>
    </lineage>
</organism>
<proteinExistence type="predicted"/>
<dbReference type="PANTHER" id="PTHR13847:SF289">
    <property type="entry name" value="GLYCINE OXIDASE"/>
    <property type="match status" value="1"/>
</dbReference>
<dbReference type="OrthoDB" id="9805337at2"/>
<comment type="caution">
    <text evidence="3">The sequence shown here is derived from an EMBL/GenBank/DDBJ whole genome shotgun (WGS) entry which is preliminary data.</text>
</comment>
<sequence length="418" mass="44632">MADYDVAIIGAGIVGTATALWAQLRGFRVLLIDPAPPGSGTSSGNACTIATYGCLPVNDPSVITGLPQLLTARDSPLAFSFRHALRNPRWMLGFLANCRAGRSDHIAGVLAGLLAQADAGLNPLIEAAGAEDLIHARGQLSLWSTAQGARDAQSGLDRRRALGVTLQELSPEEAQALEPGITLPIHRAALFPEARHVHDPEALVRRFHAAFEEEAGFTLVEKVTEVNAQHDHVILRTFSSEVTATRAVVAAGAFSSRIWGGGAEKLPLGTERGYHLLYAGEAGRITRPVGWGEGGFYGVPMARGLRLAGTVEIAAIDAPKNQNRLDYLARKGREMFGDLPAPTSDWIGFRPTMPDSLPVLGYAPGTDRIIHAFGHQHLGLTLGGITGRIVTDLLEGRQSNLSIEPLSPSRRYAPLRAR</sequence>
<dbReference type="eggNOG" id="COG0665">
    <property type="taxonomic scope" value="Bacteria"/>
</dbReference>
<dbReference type="Gene3D" id="3.50.50.60">
    <property type="entry name" value="FAD/NAD(P)-binding domain"/>
    <property type="match status" value="2"/>
</dbReference>
<dbReference type="Proteomes" id="UP000030004">
    <property type="component" value="Unassembled WGS sequence"/>
</dbReference>